<feature type="transmembrane region" description="Helical" evidence="1">
    <location>
        <begin position="122"/>
        <end position="140"/>
    </location>
</feature>
<feature type="transmembrane region" description="Helical" evidence="1">
    <location>
        <begin position="6"/>
        <end position="25"/>
    </location>
</feature>
<keyword evidence="3" id="KW-1185">Reference proteome</keyword>
<dbReference type="InterPro" id="IPR025058">
    <property type="entry name" value="DUF3995"/>
</dbReference>
<keyword evidence="1" id="KW-1133">Transmembrane helix</keyword>
<dbReference type="Pfam" id="PF13160">
    <property type="entry name" value="DUF3995"/>
    <property type="match status" value="1"/>
</dbReference>
<comment type="caution">
    <text evidence="2">The sequence shown here is derived from an EMBL/GenBank/DDBJ whole genome shotgun (WGS) entry which is preliminary data.</text>
</comment>
<protein>
    <submittedName>
        <fullName evidence="2">DUF3995 domain-containing protein</fullName>
    </submittedName>
</protein>
<dbReference type="AlphaFoldDB" id="A0A9X3C742"/>
<keyword evidence="1" id="KW-0472">Membrane</keyword>
<organism evidence="2 3">
    <name type="scientific">Flavobacterium frigoritolerans</name>
    <dbReference type="NCBI Taxonomy" id="2987686"/>
    <lineage>
        <taxon>Bacteria</taxon>
        <taxon>Pseudomonadati</taxon>
        <taxon>Bacteroidota</taxon>
        <taxon>Flavobacteriia</taxon>
        <taxon>Flavobacteriales</taxon>
        <taxon>Flavobacteriaceae</taxon>
        <taxon>Flavobacterium</taxon>
    </lineage>
</organism>
<sequence length="141" mass="15658">MQTTIGSILVLILLFLAGIHIYWGFGGKWGNDAAIPTTENNEKVINPKLKECMVVAIGLLSLSVIVLIKSEIIAFSLPNWLQEYGLWVIALLFTIRAIGEFKYVGFFKKVKTTKFAQMDTKYFSPLCLLISILATTLALTA</sequence>
<keyword evidence="1" id="KW-0812">Transmembrane</keyword>
<feature type="transmembrane region" description="Helical" evidence="1">
    <location>
        <begin position="84"/>
        <end position="101"/>
    </location>
</feature>
<gene>
    <name evidence="2" type="ORF">OIU80_13645</name>
</gene>
<dbReference type="Proteomes" id="UP001151133">
    <property type="component" value="Unassembled WGS sequence"/>
</dbReference>
<accession>A0A9X3C742</accession>
<evidence type="ECO:0000313" key="3">
    <source>
        <dbReference type="Proteomes" id="UP001151133"/>
    </source>
</evidence>
<reference evidence="2" key="1">
    <citation type="submission" date="2022-10" db="EMBL/GenBank/DDBJ databases">
        <title>Two novel species of Flavobacterium.</title>
        <authorList>
            <person name="Liu Q."/>
            <person name="Xin Y.-H."/>
        </authorList>
    </citation>
    <scope>NUCLEOTIDE SEQUENCE</scope>
    <source>
        <strain evidence="2">LS1R47</strain>
    </source>
</reference>
<evidence type="ECO:0000313" key="2">
    <source>
        <dbReference type="EMBL" id="MCV9933329.1"/>
    </source>
</evidence>
<dbReference type="RefSeq" id="WP_264287558.1">
    <property type="nucleotide sequence ID" value="NZ_JAOZEV010000010.1"/>
</dbReference>
<dbReference type="EMBL" id="JAOZEV010000010">
    <property type="protein sequence ID" value="MCV9933329.1"/>
    <property type="molecule type" value="Genomic_DNA"/>
</dbReference>
<feature type="transmembrane region" description="Helical" evidence="1">
    <location>
        <begin position="53"/>
        <end position="78"/>
    </location>
</feature>
<evidence type="ECO:0000256" key="1">
    <source>
        <dbReference type="SAM" id="Phobius"/>
    </source>
</evidence>
<proteinExistence type="predicted"/>
<name>A0A9X3C742_9FLAO</name>